<evidence type="ECO:0000313" key="2">
    <source>
        <dbReference type="EMBL" id="GBL61658.1"/>
    </source>
</evidence>
<accession>A0A4Y1ZQ35</accession>
<evidence type="ECO:0000256" key="1">
    <source>
        <dbReference type="SAM" id="MobiDB-lite"/>
    </source>
</evidence>
<gene>
    <name evidence="2" type="ORF">AVEN_78541_1</name>
</gene>
<reference evidence="2 3" key="1">
    <citation type="journal article" date="2019" name="Sci. Rep.">
        <title>Orb-weaving spider Araneus ventricosus genome elucidates the spidroin gene catalogue.</title>
        <authorList>
            <person name="Kono N."/>
            <person name="Nakamura H."/>
            <person name="Ohtoshi R."/>
            <person name="Moran D.A.P."/>
            <person name="Shinohara A."/>
            <person name="Yoshida Y."/>
            <person name="Fujiwara M."/>
            <person name="Mori M."/>
            <person name="Tomita M."/>
            <person name="Arakawa K."/>
        </authorList>
    </citation>
    <scope>NUCLEOTIDE SEQUENCE [LARGE SCALE GENOMIC DNA]</scope>
</reference>
<comment type="caution">
    <text evidence="2">The sequence shown here is derived from an EMBL/GenBank/DDBJ whole genome shotgun (WGS) entry which is preliminary data.</text>
</comment>
<organism evidence="2 3">
    <name type="scientific">Araneus ventricosus</name>
    <name type="common">Orbweaver spider</name>
    <name type="synonym">Epeira ventricosa</name>
    <dbReference type="NCBI Taxonomy" id="182803"/>
    <lineage>
        <taxon>Eukaryota</taxon>
        <taxon>Metazoa</taxon>
        <taxon>Ecdysozoa</taxon>
        <taxon>Arthropoda</taxon>
        <taxon>Chelicerata</taxon>
        <taxon>Arachnida</taxon>
        <taxon>Araneae</taxon>
        <taxon>Araneomorphae</taxon>
        <taxon>Entelegynae</taxon>
        <taxon>Araneoidea</taxon>
        <taxon>Araneidae</taxon>
        <taxon>Araneus</taxon>
    </lineage>
</organism>
<dbReference type="AlphaFoldDB" id="A0A4Y1ZQ35"/>
<protein>
    <submittedName>
        <fullName evidence="2">Uncharacterized protein</fullName>
    </submittedName>
</protein>
<dbReference type="Proteomes" id="UP000499080">
    <property type="component" value="Unassembled WGS sequence"/>
</dbReference>
<name>A0A4Y1ZQ35_ARAVE</name>
<dbReference type="EMBL" id="BGPR01076583">
    <property type="protein sequence ID" value="GBL61658.1"/>
    <property type="molecule type" value="Genomic_DNA"/>
</dbReference>
<feature type="region of interest" description="Disordered" evidence="1">
    <location>
        <begin position="71"/>
        <end position="116"/>
    </location>
</feature>
<sequence length="116" mass="13138">MIFFSILFQGQTVFASSCVIRKRGQAHFSFLSVVFCVALHRYAEQLSRSTQQLSLQSPSFSQPCPRFKFMGRNSARRRGSKSSQQQPVTGHSIKISFFSPREPVGEFSSPLSRIFP</sequence>
<evidence type="ECO:0000313" key="3">
    <source>
        <dbReference type="Proteomes" id="UP000499080"/>
    </source>
</evidence>
<proteinExistence type="predicted"/>
<keyword evidence="3" id="KW-1185">Reference proteome</keyword>